<dbReference type="InterPro" id="IPR010323">
    <property type="entry name" value="DUF924"/>
</dbReference>
<reference evidence="1 2" key="1">
    <citation type="submission" date="2018-12" db="EMBL/GenBank/DDBJ databases">
        <title>Mesorhizobium carbonis sp. nov., isolated from coal mine water.</title>
        <authorList>
            <person name="Xin W."/>
            <person name="Xu Z."/>
            <person name="Xiang F."/>
            <person name="Zhang J."/>
            <person name="Xi L."/>
            <person name="Liu J."/>
        </authorList>
    </citation>
    <scope>NUCLEOTIDE SEQUENCE [LARGE SCALE GENOMIC DNA]</scope>
    <source>
        <strain evidence="1 2">B2.3</strain>
    </source>
</reference>
<gene>
    <name evidence="1" type="ORF">EJC49_07020</name>
</gene>
<dbReference type="InterPro" id="IPR011990">
    <property type="entry name" value="TPR-like_helical_dom_sf"/>
</dbReference>
<comment type="caution">
    <text evidence="1">The sequence shown here is derived from an EMBL/GenBank/DDBJ whole genome shotgun (WGS) entry which is preliminary data.</text>
</comment>
<evidence type="ECO:0000313" key="2">
    <source>
        <dbReference type="Proteomes" id="UP000278398"/>
    </source>
</evidence>
<dbReference type="SUPFAM" id="SSF48452">
    <property type="entry name" value="TPR-like"/>
    <property type="match status" value="1"/>
</dbReference>
<dbReference type="Pfam" id="PF06041">
    <property type="entry name" value="DUF924"/>
    <property type="match status" value="1"/>
</dbReference>
<accession>A0A429Z0P7</accession>
<dbReference type="Gene3D" id="1.25.40.10">
    <property type="entry name" value="Tetratricopeptide repeat domain"/>
    <property type="match status" value="1"/>
</dbReference>
<dbReference type="OrthoDB" id="7593450at2"/>
<sequence length="184" mass="20973">METKTATDAVLAYWFGELGPQDWFSGRPELDEQIRDRFGALCEEALASRPEDHLDDPRAALAGIILLDQFPRQLFRGQPRAFSGDPVALIVTHKAIDRSWDAGMTPAERQFLYMPLMHSEVVSDQELCVKLFRDLDNEEALKFAIEHRDIVARFGRFPHRNKALGRETTAEERAFLETHAGYGQ</sequence>
<dbReference type="EMBL" id="RWKW01000025">
    <property type="protein sequence ID" value="RST87214.1"/>
    <property type="molecule type" value="Genomic_DNA"/>
</dbReference>
<evidence type="ECO:0000313" key="1">
    <source>
        <dbReference type="EMBL" id="RST87214.1"/>
    </source>
</evidence>
<keyword evidence="2" id="KW-1185">Reference proteome</keyword>
<proteinExistence type="predicted"/>
<dbReference type="Gene3D" id="1.20.58.320">
    <property type="entry name" value="TPR-like"/>
    <property type="match status" value="1"/>
</dbReference>
<protein>
    <submittedName>
        <fullName evidence="1">DUF924 domain-containing protein</fullName>
    </submittedName>
</protein>
<dbReference type="Proteomes" id="UP000278398">
    <property type="component" value="Unassembled WGS sequence"/>
</dbReference>
<dbReference type="AlphaFoldDB" id="A0A429Z0P7"/>
<name>A0A429Z0P7_9HYPH</name>
<organism evidence="1 2">
    <name type="scientific">Aquibium carbonis</name>
    <dbReference type="NCBI Taxonomy" id="2495581"/>
    <lineage>
        <taxon>Bacteria</taxon>
        <taxon>Pseudomonadati</taxon>
        <taxon>Pseudomonadota</taxon>
        <taxon>Alphaproteobacteria</taxon>
        <taxon>Hyphomicrobiales</taxon>
        <taxon>Phyllobacteriaceae</taxon>
        <taxon>Aquibium</taxon>
    </lineage>
</organism>